<gene>
    <name evidence="10" type="primary">murF</name>
    <name evidence="14" type="ORF">Pas1_00890</name>
</gene>
<keyword evidence="9 10" id="KW-0961">Cell wall biogenesis/degradation</keyword>
<evidence type="ECO:0000256" key="8">
    <source>
        <dbReference type="ARBA" id="ARBA00023306"/>
    </source>
</evidence>
<dbReference type="EC" id="6.3.2.10" evidence="10 11"/>
<keyword evidence="5 10" id="KW-0067">ATP-binding</keyword>
<keyword evidence="1 10" id="KW-0963">Cytoplasm</keyword>
<protein>
    <recommendedName>
        <fullName evidence="10 11">UDP-N-acetylmuramoyl-tripeptide--D-alanyl-D-alanine ligase</fullName>
        <ecNumber evidence="10 11">6.3.2.10</ecNumber>
    </recommendedName>
    <alternativeName>
        <fullName evidence="10">D-alanyl-D-alanine-adding enzyme</fullName>
    </alternativeName>
</protein>
<keyword evidence="6 10" id="KW-0133">Cell shape</keyword>
<keyword evidence="3 10" id="KW-0132">Cell division</keyword>
<dbReference type="GO" id="GO:0008360">
    <property type="term" value="P:regulation of cell shape"/>
    <property type="evidence" value="ECO:0007669"/>
    <property type="project" value="UniProtKB-KW"/>
</dbReference>
<dbReference type="GO" id="GO:0009252">
    <property type="term" value="P:peptidoglycan biosynthetic process"/>
    <property type="evidence" value="ECO:0007669"/>
    <property type="project" value="UniProtKB-UniRule"/>
</dbReference>
<evidence type="ECO:0000256" key="11">
    <source>
        <dbReference type="RuleBase" id="RU004136"/>
    </source>
</evidence>
<evidence type="ECO:0000259" key="13">
    <source>
        <dbReference type="Pfam" id="PF08245"/>
    </source>
</evidence>
<dbReference type="InterPro" id="IPR013221">
    <property type="entry name" value="Mur_ligase_cen"/>
</dbReference>
<dbReference type="SUPFAM" id="SSF53244">
    <property type="entry name" value="MurD-like peptide ligases, peptide-binding domain"/>
    <property type="match status" value="1"/>
</dbReference>
<dbReference type="Gene3D" id="3.90.190.20">
    <property type="entry name" value="Mur ligase, C-terminal domain"/>
    <property type="match status" value="1"/>
</dbReference>
<sequence length="477" mass="50251">MLTMTNLAEIHQMLPGSQLLNISLEKSRAVSISGIGSDSRKIQSGELFVALSGERFDAHHFLGEIGSSAASAAMIANPSNCPDHLAAVCVADTRVGLGQLAKAWRGRHPIALALVTGSNGKTTVKEMIASIFRSAVGEAATLVTKGNLNNDIGLPLTLLRLRPSDRLAVIELGMNHPGETAQLAAIAQPNIALINNAQREHQEFMTSVGAVAQEHADALKALPLDGIAVYPADSEFSSLWKNAAGNRKVIDFALSSPASVSGVLKENGSLQINTANGSVEVQLKTLGLHNVSNALAAAAVALGANLSLENIQKGLEAFTPVKGRMQASPLGNHCTLIDDSYNANPDSVRAAIDALKQANGVSWLVLGDMGEVGDQGPAFHHEVGAYAAEQGVDQLFAIGEQCQLAVQGFNETKQKLHLDSSAQHFAEIEALNASLASSLKDKNLAVSEKMHILIKGSRFMKMERVVQAMQEGANTCS</sequence>
<dbReference type="Gene3D" id="3.40.1390.10">
    <property type="entry name" value="MurE/MurF, N-terminal domain"/>
    <property type="match status" value="1"/>
</dbReference>
<keyword evidence="4 10" id="KW-0547">Nucleotide-binding</keyword>
<dbReference type="InterPro" id="IPR035911">
    <property type="entry name" value="MurE/MurF_N"/>
</dbReference>
<keyword evidence="8 10" id="KW-0131">Cell cycle</keyword>
<dbReference type="GO" id="GO:0047480">
    <property type="term" value="F:UDP-N-acetylmuramoyl-tripeptide-D-alanyl-D-alanine ligase activity"/>
    <property type="evidence" value="ECO:0007669"/>
    <property type="project" value="UniProtKB-UniRule"/>
</dbReference>
<dbReference type="InterPro" id="IPR036565">
    <property type="entry name" value="Mur-like_cat_sf"/>
</dbReference>
<dbReference type="Pfam" id="PF08245">
    <property type="entry name" value="Mur_ligase_M"/>
    <property type="match status" value="1"/>
</dbReference>
<dbReference type="SUPFAM" id="SSF53623">
    <property type="entry name" value="MurD-like peptide ligases, catalytic domain"/>
    <property type="match status" value="1"/>
</dbReference>
<dbReference type="SUPFAM" id="SSF63418">
    <property type="entry name" value="MurE/MurF N-terminal domain"/>
    <property type="match status" value="1"/>
</dbReference>
<dbReference type="AlphaFoldDB" id="A0A2Z4JRU1"/>
<comment type="function">
    <text evidence="10 11">Involved in cell wall formation. Catalyzes the final step in the synthesis of UDP-N-acetylmuramoyl-pentapeptide, the precursor of murein.</text>
</comment>
<comment type="catalytic activity">
    <reaction evidence="10 11">
        <text>D-alanyl-D-alanine + UDP-N-acetyl-alpha-D-muramoyl-L-alanyl-gamma-D-glutamyl-meso-2,6-diaminopimelate + ATP = UDP-N-acetyl-alpha-D-muramoyl-L-alanyl-gamma-D-glutamyl-meso-2,6-diaminopimeloyl-D-alanyl-D-alanine + ADP + phosphate + H(+)</text>
        <dbReference type="Rhea" id="RHEA:28374"/>
        <dbReference type="ChEBI" id="CHEBI:15378"/>
        <dbReference type="ChEBI" id="CHEBI:30616"/>
        <dbReference type="ChEBI" id="CHEBI:43474"/>
        <dbReference type="ChEBI" id="CHEBI:57822"/>
        <dbReference type="ChEBI" id="CHEBI:61386"/>
        <dbReference type="ChEBI" id="CHEBI:83905"/>
        <dbReference type="ChEBI" id="CHEBI:456216"/>
        <dbReference type="EC" id="6.3.2.10"/>
    </reaction>
</comment>
<comment type="pathway">
    <text evidence="10 11">Cell wall biogenesis; peptidoglycan biosynthesis.</text>
</comment>
<dbReference type="HAMAP" id="MF_02019">
    <property type="entry name" value="MurF"/>
    <property type="match status" value="1"/>
</dbReference>
<dbReference type="Gene3D" id="3.40.1190.10">
    <property type="entry name" value="Mur-like, catalytic domain"/>
    <property type="match status" value="1"/>
</dbReference>
<dbReference type="GO" id="GO:0051301">
    <property type="term" value="P:cell division"/>
    <property type="evidence" value="ECO:0007669"/>
    <property type="project" value="UniProtKB-KW"/>
</dbReference>
<evidence type="ECO:0000313" key="15">
    <source>
        <dbReference type="Proteomes" id="UP000248592"/>
    </source>
</evidence>
<evidence type="ECO:0000256" key="3">
    <source>
        <dbReference type="ARBA" id="ARBA00022618"/>
    </source>
</evidence>
<dbReference type="PANTHER" id="PTHR43024:SF1">
    <property type="entry name" value="UDP-N-ACETYLMURAMOYL-TRIPEPTIDE--D-ALANYL-D-ALANINE LIGASE"/>
    <property type="match status" value="1"/>
</dbReference>
<dbReference type="PANTHER" id="PTHR43024">
    <property type="entry name" value="UDP-N-ACETYLMURAMOYL-TRIPEPTIDE--D-ALANYL-D-ALANINE LIGASE"/>
    <property type="match status" value="1"/>
</dbReference>
<dbReference type="GO" id="GO:0005524">
    <property type="term" value="F:ATP binding"/>
    <property type="evidence" value="ECO:0007669"/>
    <property type="project" value="UniProtKB-UniRule"/>
</dbReference>
<name>A0A2Z4JRU1_9BURK</name>
<evidence type="ECO:0000256" key="9">
    <source>
        <dbReference type="ARBA" id="ARBA00023316"/>
    </source>
</evidence>
<dbReference type="InterPro" id="IPR051046">
    <property type="entry name" value="MurCDEF_CellWall_CoF430Synth"/>
</dbReference>
<feature type="domain" description="Mur ligase central" evidence="13">
    <location>
        <begin position="115"/>
        <end position="301"/>
    </location>
</feature>
<keyword evidence="2 10" id="KW-0436">Ligase</keyword>
<dbReference type="GO" id="GO:0071555">
    <property type="term" value="P:cell wall organization"/>
    <property type="evidence" value="ECO:0007669"/>
    <property type="project" value="UniProtKB-KW"/>
</dbReference>
<evidence type="ECO:0000256" key="7">
    <source>
        <dbReference type="ARBA" id="ARBA00022984"/>
    </source>
</evidence>
<comment type="similarity">
    <text evidence="10">Belongs to the MurCDEF family. MurF subfamily.</text>
</comment>
<dbReference type="GO" id="GO:0005737">
    <property type="term" value="C:cytoplasm"/>
    <property type="evidence" value="ECO:0007669"/>
    <property type="project" value="UniProtKB-SubCell"/>
</dbReference>
<dbReference type="InterPro" id="IPR005863">
    <property type="entry name" value="UDP-N-AcMur_synth"/>
</dbReference>
<dbReference type="GO" id="GO:0008766">
    <property type="term" value="F:UDP-N-acetylmuramoylalanyl-D-glutamyl-2,6-diaminopimelate-D-alanyl-D-alanine ligase activity"/>
    <property type="evidence" value="ECO:0007669"/>
    <property type="project" value="RHEA"/>
</dbReference>
<evidence type="ECO:0000256" key="10">
    <source>
        <dbReference type="HAMAP-Rule" id="MF_02019"/>
    </source>
</evidence>
<accession>A0A2Z4JRU1</accession>
<reference evidence="15" key="1">
    <citation type="submission" date="2018-06" db="EMBL/GenBank/DDBJ databases">
        <title>Description of a new Polynucleobacter species.</title>
        <authorList>
            <person name="Hahn M.W."/>
        </authorList>
    </citation>
    <scope>NUCLEOTIDE SEQUENCE [LARGE SCALE GENOMIC DNA]</scope>
    <source>
        <strain evidence="15">MG-25-Pas1-D2</strain>
    </source>
</reference>
<dbReference type="Proteomes" id="UP000248592">
    <property type="component" value="Chromosome"/>
</dbReference>
<evidence type="ECO:0000256" key="4">
    <source>
        <dbReference type="ARBA" id="ARBA00022741"/>
    </source>
</evidence>
<evidence type="ECO:0000256" key="2">
    <source>
        <dbReference type="ARBA" id="ARBA00022598"/>
    </source>
</evidence>
<dbReference type="InterPro" id="IPR036615">
    <property type="entry name" value="Mur_ligase_C_dom_sf"/>
</dbReference>
<comment type="subcellular location">
    <subcellularLocation>
        <location evidence="10 11">Cytoplasm</location>
    </subcellularLocation>
</comment>
<dbReference type="EMBL" id="CP030085">
    <property type="protein sequence ID" value="AWW49052.1"/>
    <property type="molecule type" value="Genomic_DNA"/>
</dbReference>
<proteinExistence type="inferred from homology"/>
<evidence type="ECO:0000256" key="5">
    <source>
        <dbReference type="ARBA" id="ARBA00022840"/>
    </source>
</evidence>
<feature type="domain" description="Mur ligase C-terminal" evidence="12">
    <location>
        <begin position="323"/>
        <end position="457"/>
    </location>
</feature>
<dbReference type="Pfam" id="PF02875">
    <property type="entry name" value="Mur_ligase_C"/>
    <property type="match status" value="1"/>
</dbReference>
<evidence type="ECO:0000256" key="1">
    <source>
        <dbReference type="ARBA" id="ARBA00022490"/>
    </source>
</evidence>
<evidence type="ECO:0000313" key="14">
    <source>
        <dbReference type="EMBL" id="AWW49052.1"/>
    </source>
</evidence>
<evidence type="ECO:0000259" key="12">
    <source>
        <dbReference type="Pfam" id="PF02875"/>
    </source>
</evidence>
<dbReference type="InterPro" id="IPR004101">
    <property type="entry name" value="Mur_ligase_C"/>
</dbReference>
<dbReference type="NCBIfam" id="TIGR01143">
    <property type="entry name" value="murF"/>
    <property type="match status" value="1"/>
</dbReference>
<evidence type="ECO:0000256" key="6">
    <source>
        <dbReference type="ARBA" id="ARBA00022960"/>
    </source>
</evidence>
<keyword evidence="7 10" id="KW-0573">Peptidoglycan synthesis</keyword>
<dbReference type="UniPathway" id="UPA00219"/>
<organism evidence="14 15">
    <name type="scientific">Polynucleobacter paneuropaeus</name>
    <dbReference type="NCBI Taxonomy" id="2527775"/>
    <lineage>
        <taxon>Bacteria</taxon>
        <taxon>Pseudomonadati</taxon>
        <taxon>Pseudomonadota</taxon>
        <taxon>Betaproteobacteria</taxon>
        <taxon>Burkholderiales</taxon>
        <taxon>Burkholderiaceae</taxon>
        <taxon>Polynucleobacter</taxon>
    </lineage>
</organism>
<feature type="binding site" evidence="10">
    <location>
        <begin position="117"/>
        <end position="123"/>
    </location>
    <ligand>
        <name>ATP</name>
        <dbReference type="ChEBI" id="CHEBI:30616"/>
    </ligand>
</feature>